<name>A0A0F9NGV0_9ZZZZ</name>
<reference evidence="1" key="1">
    <citation type="journal article" date="2015" name="Nature">
        <title>Complex archaea that bridge the gap between prokaryotes and eukaryotes.</title>
        <authorList>
            <person name="Spang A."/>
            <person name="Saw J.H."/>
            <person name="Jorgensen S.L."/>
            <person name="Zaremba-Niedzwiedzka K."/>
            <person name="Martijn J."/>
            <person name="Lind A.E."/>
            <person name="van Eijk R."/>
            <person name="Schleper C."/>
            <person name="Guy L."/>
            <person name="Ettema T.J."/>
        </authorList>
    </citation>
    <scope>NUCLEOTIDE SEQUENCE</scope>
</reference>
<accession>A0A0F9NGV0</accession>
<sequence>MKKTKRIIMNNFKLYTVLSDTIVWMFLDYNDEAETLAQIWVDEHPNEVAKSIYHPCVQELLLKREGVI</sequence>
<protein>
    <submittedName>
        <fullName evidence="1">Uncharacterized protein</fullName>
    </submittedName>
</protein>
<dbReference type="EMBL" id="LAZR01007022">
    <property type="protein sequence ID" value="KKM87980.1"/>
    <property type="molecule type" value="Genomic_DNA"/>
</dbReference>
<gene>
    <name evidence="1" type="ORF">LCGC14_1263410</name>
</gene>
<comment type="caution">
    <text evidence="1">The sequence shown here is derived from an EMBL/GenBank/DDBJ whole genome shotgun (WGS) entry which is preliminary data.</text>
</comment>
<dbReference type="AlphaFoldDB" id="A0A0F9NGV0"/>
<proteinExistence type="predicted"/>
<evidence type="ECO:0000313" key="1">
    <source>
        <dbReference type="EMBL" id="KKM87980.1"/>
    </source>
</evidence>
<organism evidence="1">
    <name type="scientific">marine sediment metagenome</name>
    <dbReference type="NCBI Taxonomy" id="412755"/>
    <lineage>
        <taxon>unclassified sequences</taxon>
        <taxon>metagenomes</taxon>
        <taxon>ecological metagenomes</taxon>
    </lineage>
</organism>